<keyword evidence="7 11" id="KW-0472">Membrane</keyword>
<dbReference type="SUPFAM" id="SSF82153">
    <property type="entry name" value="FAS1 domain"/>
    <property type="match status" value="1"/>
</dbReference>
<dbReference type="Gene3D" id="2.30.180.10">
    <property type="entry name" value="FAS1 domain"/>
    <property type="match status" value="1"/>
</dbReference>
<evidence type="ECO:0000256" key="7">
    <source>
        <dbReference type="ARBA" id="ARBA00023136"/>
    </source>
</evidence>
<reference evidence="13 14" key="1">
    <citation type="journal article" date="2016" name="DNA Res.">
        <title>The draft genome of MD-2 pineapple using hybrid error correction of long reads.</title>
        <authorList>
            <person name="Redwan R.M."/>
            <person name="Saidin A."/>
            <person name="Kumar S.V."/>
        </authorList>
    </citation>
    <scope>NUCLEOTIDE SEQUENCE [LARGE SCALE GENOMIC DNA]</scope>
    <source>
        <strain evidence="14">cv. MD2</strain>
        <tissue evidence="13">Leaf</tissue>
    </source>
</reference>
<feature type="region of interest" description="Disordered" evidence="10">
    <location>
        <begin position="259"/>
        <end position="290"/>
    </location>
</feature>
<comment type="similarity">
    <text evidence="2">Belongs to the fasciclin-like AGP family.</text>
</comment>
<keyword evidence="4" id="KW-0336">GPI-anchor</keyword>
<accession>A0A199V358</accession>
<dbReference type="InterPro" id="IPR000782">
    <property type="entry name" value="FAS1_domain"/>
</dbReference>
<comment type="subcellular location">
    <subcellularLocation>
        <location evidence="1">Cell membrane</location>
        <topology evidence="1">Lipid-anchor</topology>
        <topology evidence="1">GPI-anchor</topology>
    </subcellularLocation>
</comment>
<comment type="function">
    <text evidence="9">May be a cell surface adhesion protein.</text>
</comment>
<evidence type="ECO:0000256" key="10">
    <source>
        <dbReference type="SAM" id="MobiDB-lite"/>
    </source>
</evidence>
<evidence type="ECO:0000259" key="12">
    <source>
        <dbReference type="PROSITE" id="PS50213"/>
    </source>
</evidence>
<keyword evidence="5" id="KW-0732">Signal</keyword>
<dbReference type="FunFam" id="2.30.180.10:FF:000006">
    <property type="entry name" value="Fasciclin-like arabinogalactan protein 11"/>
    <property type="match status" value="1"/>
</dbReference>
<dbReference type="PANTHER" id="PTHR32077:SF54">
    <property type="entry name" value="FASCICLIN-LIKE ARABINOGALACTAN PROTEIN 13-RELATED"/>
    <property type="match status" value="1"/>
</dbReference>
<dbReference type="InterPro" id="IPR036378">
    <property type="entry name" value="FAS1_dom_sf"/>
</dbReference>
<dbReference type="Proteomes" id="UP000092600">
    <property type="component" value="Unassembled WGS sequence"/>
</dbReference>
<dbReference type="PANTHER" id="PTHR32077">
    <property type="entry name" value="FASCICLIN-LIKE ARABINOGALACTAN PROTEIN"/>
    <property type="match status" value="1"/>
</dbReference>
<feature type="non-terminal residue" evidence="13">
    <location>
        <position position="1"/>
    </location>
</feature>
<dbReference type="PROSITE" id="PS50213">
    <property type="entry name" value="FAS1"/>
    <property type="match status" value="1"/>
</dbReference>
<proteinExistence type="inferred from homology"/>
<dbReference type="AlphaFoldDB" id="A0A199V358"/>
<evidence type="ECO:0000313" key="14">
    <source>
        <dbReference type="Proteomes" id="UP000092600"/>
    </source>
</evidence>
<dbReference type="GO" id="GO:0098552">
    <property type="term" value="C:side of membrane"/>
    <property type="evidence" value="ECO:0007669"/>
    <property type="project" value="UniProtKB-KW"/>
</dbReference>
<dbReference type="GO" id="GO:0009834">
    <property type="term" value="P:plant-type secondary cell wall biogenesis"/>
    <property type="evidence" value="ECO:0007669"/>
    <property type="project" value="UniProtKB-ARBA"/>
</dbReference>
<keyword evidence="11" id="KW-0812">Transmembrane</keyword>
<keyword evidence="3" id="KW-1003">Cell membrane</keyword>
<keyword evidence="6" id="KW-0654">Proteoglycan</keyword>
<evidence type="ECO:0000256" key="5">
    <source>
        <dbReference type="ARBA" id="ARBA00022729"/>
    </source>
</evidence>
<evidence type="ECO:0000256" key="4">
    <source>
        <dbReference type="ARBA" id="ARBA00022622"/>
    </source>
</evidence>
<dbReference type="GO" id="GO:0005886">
    <property type="term" value="C:plasma membrane"/>
    <property type="evidence" value="ECO:0007669"/>
    <property type="project" value="UniProtKB-SubCell"/>
</dbReference>
<evidence type="ECO:0000256" key="9">
    <source>
        <dbReference type="ARBA" id="ARBA00024686"/>
    </source>
</evidence>
<dbReference type="Pfam" id="PF02469">
    <property type="entry name" value="Fasciclin"/>
    <property type="match status" value="1"/>
</dbReference>
<evidence type="ECO:0000256" key="6">
    <source>
        <dbReference type="ARBA" id="ARBA00022974"/>
    </source>
</evidence>
<evidence type="ECO:0000313" key="13">
    <source>
        <dbReference type="EMBL" id="OAY71331.1"/>
    </source>
</evidence>
<evidence type="ECO:0000256" key="2">
    <source>
        <dbReference type="ARBA" id="ARBA00007843"/>
    </source>
</evidence>
<comment type="caution">
    <text evidence="13">The sequence shown here is derived from an EMBL/GenBank/DDBJ whole genome shotgun (WGS) entry which is preliminary data.</text>
</comment>
<keyword evidence="11" id="KW-1133">Transmembrane helix</keyword>
<feature type="domain" description="FAS1" evidence="12">
    <location>
        <begin position="98"/>
        <end position="245"/>
    </location>
</feature>
<gene>
    <name evidence="13" type="ORF">ACMD2_26316</name>
</gene>
<evidence type="ECO:0000256" key="3">
    <source>
        <dbReference type="ARBA" id="ARBA00022475"/>
    </source>
</evidence>
<dbReference type="SMART" id="SM00554">
    <property type="entry name" value="FAS1"/>
    <property type="match status" value="1"/>
</dbReference>
<dbReference type="InterPro" id="IPR045003">
    <property type="entry name" value="FLA_A"/>
</dbReference>
<protein>
    <submittedName>
        <fullName evidence="13">Fasciclin-like arabinogalactan protein 11</fullName>
    </submittedName>
</protein>
<keyword evidence="8" id="KW-0325">Glycoprotein</keyword>
<feature type="transmembrane region" description="Helical" evidence="11">
    <location>
        <begin position="52"/>
        <end position="79"/>
    </location>
</feature>
<organism evidence="13 14">
    <name type="scientific">Ananas comosus</name>
    <name type="common">Pineapple</name>
    <name type="synonym">Ananas ananas</name>
    <dbReference type="NCBI Taxonomy" id="4615"/>
    <lineage>
        <taxon>Eukaryota</taxon>
        <taxon>Viridiplantae</taxon>
        <taxon>Streptophyta</taxon>
        <taxon>Embryophyta</taxon>
        <taxon>Tracheophyta</taxon>
        <taxon>Spermatophyta</taxon>
        <taxon>Magnoliopsida</taxon>
        <taxon>Liliopsida</taxon>
        <taxon>Poales</taxon>
        <taxon>Bromeliaceae</taxon>
        <taxon>Bromelioideae</taxon>
        <taxon>Ananas</taxon>
    </lineage>
</organism>
<evidence type="ECO:0000256" key="8">
    <source>
        <dbReference type="ARBA" id="ARBA00023180"/>
    </source>
</evidence>
<dbReference type="STRING" id="4615.A0A199V358"/>
<name>A0A199V358_ANACO</name>
<keyword evidence="4" id="KW-0449">Lipoprotein</keyword>
<evidence type="ECO:0000256" key="11">
    <source>
        <dbReference type="SAM" id="Phobius"/>
    </source>
</evidence>
<sequence>LVKQLLKELYPLPQSQLIPACIADKYSQHPPTLQQNPTSHTHTLLALPTSAAAASAAAATITATMSYFAFIFAAFFAVIAARQALAQKAAPAPAPAGPPNITAVLAKGGQYTTFIRLLKESRVDEQINSQLNNSFNGLTVFAPTDGAFNSLKSGTLNSISQQDQIELVLYHVLPKFYTLSTFATTSNPLNTQASAAGGGADTLNVTTGTAEGQKVNVSTGIVETPIASALTTDFPLAVYSVDKVLLPYDLFGPKSPASAPLPAADGKPGKGPKSAAGSAESAGDSSSAPESNFSRWRAFLLGAGLVISAIGSAFC</sequence>
<feature type="non-terminal residue" evidence="13">
    <location>
        <position position="315"/>
    </location>
</feature>
<evidence type="ECO:0000256" key="1">
    <source>
        <dbReference type="ARBA" id="ARBA00004609"/>
    </source>
</evidence>
<dbReference type="EMBL" id="LSRQ01003519">
    <property type="protein sequence ID" value="OAY71331.1"/>
    <property type="molecule type" value="Genomic_DNA"/>
</dbReference>